<dbReference type="EMBL" id="CATNWA010015684">
    <property type="protein sequence ID" value="CAI9585771.1"/>
    <property type="molecule type" value="Genomic_DNA"/>
</dbReference>
<reference evidence="2" key="1">
    <citation type="submission" date="2023-05" db="EMBL/GenBank/DDBJ databases">
        <authorList>
            <person name="Stuckert A."/>
        </authorList>
    </citation>
    <scope>NUCLEOTIDE SEQUENCE</scope>
</reference>
<dbReference type="Gene3D" id="3.40.50.10590">
    <property type="entry name" value="Zn-dependent exopeptidases"/>
    <property type="match status" value="1"/>
</dbReference>
<comment type="caution">
    <text evidence="2">The sequence shown here is derived from an EMBL/GenBank/DDBJ whole genome shotgun (WGS) entry which is preliminary data.</text>
</comment>
<proteinExistence type="predicted"/>
<evidence type="ECO:0000313" key="2">
    <source>
        <dbReference type="EMBL" id="CAI9585771.1"/>
    </source>
</evidence>
<organism evidence="2 3">
    <name type="scientific">Staurois parvus</name>
    <dbReference type="NCBI Taxonomy" id="386267"/>
    <lineage>
        <taxon>Eukaryota</taxon>
        <taxon>Metazoa</taxon>
        <taxon>Chordata</taxon>
        <taxon>Craniata</taxon>
        <taxon>Vertebrata</taxon>
        <taxon>Euteleostomi</taxon>
        <taxon>Amphibia</taxon>
        <taxon>Batrachia</taxon>
        <taxon>Anura</taxon>
        <taxon>Neobatrachia</taxon>
        <taxon>Ranoidea</taxon>
        <taxon>Ranidae</taxon>
        <taxon>Staurois</taxon>
    </lineage>
</organism>
<dbReference type="Proteomes" id="UP001162483">
    <property type="component" value="Unassembled WGS sequence"/>
</dbReference>
<protein>
    <submittedName>
        <fullName evidence="2">Uncharacterized protein</fullName>
    </submittedName>
</protein>
<evidence type="ECO:0000313" key="3">
    <source>
        <dbReference type="Proteomes" id="UP001162483"/>
    </source>
</evidence>
<sequence>MANVRLEFKASAGDGDPQTRPILILGQLPNLQRLLWAEVRGKLQPRVTEEVWKGGLSSLSPNPTDSCPHLPEPGYHSSSAIPSQPAQQPFRSSLHHTPDSELPPTWGKQMCPYGMRALRGVCQRLCHSSSLPIIHQAF</sequence>
<accession>A0ABN9EPN3</accession>
<evidence type="ECO:0000256" key="1">
    <source>
        <dbReference type="SAM" id="MobiDB-lite"/>
    </source>
</evidence>
<feature type="region of interest" description="Disordered" evidence="1">
    <location>
        <begin position="1"/>
        <end position="20"/>
    </location>
</feature>
<name>A0ABN9EPN3_9NEOB</name>
<gene>
    <name evidence="2" type="ORF">SPARVUS_LOCUS10269969</name>
</gene>
<feature type="region of interest" description="Disordered" evidence="1">
    <location>
        <begin position="54"/>
        <end position="106"/>
    </location>
</feature>
<keyword evidence="3" id="KW-1185">Reference proteome</keyword>
<feature type="compositionally biased region" description="Low complexity" evidence="1">
    <location>
        <begin position="77"/>
        <end position="89"/>
    </location>
</feature>